<evidence type="ECO:0000313" key="2">
    <source>
        <dbReference type="Proteomes" id="UP000194137"/>
    </source>
</evidence>
<gene>
    <name evidence="1" type="ORF">CAK95_13170</name>
</gene>
<dbReference type="GO" id="GO:0050920">
    <property type="term" value="P:regulation of chemotaxis"/>
    <property type="evidence" value="ECO:0007669"/>
    <property type="project" value="InterPro"/>
</dbReference>
<keyword evidence="2" id="KW-1185">Reference proteome</keyword>
<dbReference type="OrthoDB" id="5455460at2"/>
<dbReference type="GO" id="GO:0009288">
    <property type="term" value="C:bacterial-type flagellum"/>
    <property type="evidence" value="ECO:0007669"/>
    <property type="project" value="InterPro"/>
</dbReference>
<dbReference type="Pfam" id="PF04344">
    <property type="entry name" value="CheZ"/>
    <property type="match status" value="1"/>
</dbReference>
<dbReference type="SUPFAM" id="SSF75708">
    <property type="entry name" value="Chemotaxis phosphatase CheZ"/>
    <property type="match status" value="1"/>
</dbReference>
<protein>
    <submittedName>
        <fullName evidence="1">Uncharacterized protein</fullName>
    </submittedName>
</protein>
<evidence type="ECO:0000313" key="1">
    <source>
        <dbReference type="EMBL" id="ARP99930.1"/>
    </source>
</evidence>
<reference evidence="1 2" key="1">
    <citation type="submission" date="2017-05" db="EMBL/GenBank/DDBJ databases">
        <title>Full genome sequence of Pseudorhodoplanes sinuspersici.</title>
        <authorList>
            <person name="Dastgheib S.M.M."/>
            <person name="Shavandi M."/>
            <person name="Tirandaz H."/>
        </authorList>
    </citation>
    <scope>NUCLEOTIDE SEQUENCE [LARGE SCALE GENOMIC DNA]</scope>
    <source>
        <strain evidence="1 2">RIPI110</strain>
    </source>
</reference>
<dbReference type="GO" id="GO:0003824">
    <property type="term" value="F:catalytic activity"/>
    <property type="evidence" value="ECO:0007669"/>
    <property type="project" value="InterPro"/>
</dbReference>
<proteinExistence type="predicted"/>
<dbReference type="STRING" id="1235591.CAK95_13170"/>
<dbReference type="Gene3D" id="1.10.287.500">
    <property type="entry name" value="Helix hairpin bin"/>
    <property type="match status" value="1"/>
</dbReference>
<dbReference type="InterPro" id="IPR007439">
    <property type="entry name" value="Chemotax_Pase_CheZ"/>
</dbReference>
<dbReference type="AlphaFoldDB" id="A0A1W6ZS42"/>
<dbReference type="Proteomes" id="UP000194137">
    <property type="component" value="Chromosome"/>
</dbReference>
<sequence length="237" mass="26245">MPEQRKIFRIEETLQEFSKPDDASVTRNENAAHAEILAEIRALRAAMEARTPAPAEPRPEIQSQEVRKLKIELDVIGNAIKQTRSEIVSLQDQGFDSSRVTRVIQEMDAVFNDTSGATDRILKAAEDIDENANALMGLLKGGHEQGLAQDIQDRVTAIFEACNFHDLTGQRISKVGATLKMVEDHLARMMEIWSVIERFNVDAAQSAATGLDKLINGPKLAGESGHSTQDDIDKLFH</sequence>
<accession>A0A1W6ZS42</accession>
<dbReference type="KEGG" id="psin:CAK95_13170"/>
<dbReference type="EMBL" id="CP021112">
    <property type="protein sequence ID" value="ARP99930.1"/>
    <property type="molecule type" value="Genomic_DNA"/>
</dbReference>
<organism evidence="1 2">
    <name type="scientific">Pseudorhodoplanes sinuspersici</name>
    <dbReference type="NCBI Taxonomy" id="1235591"/>
    <lineage>
        <taxon>Bacteria</taxon>
        <taxon>Pseudomonadati</taxon>
        <taxon>Pseudomonadota</taxon>
        <taxon>Alphaproteobacteria</taxon>
        <taxon>Hyphomicrobiales</taxon>
        <taxon>Pseudorhodoplanes</taxon>
    </lineage>
</organism>
<dbReference type="RefSeq" id="WP_086088335.1">
    <property type="nucleotide sequence ID" value="NZ_CP021112.1"/>
</dbReference>
<name>A0A1W6ZS42_9HYPH</name>